<reference evidence="6 7" key="1">
    <citation type="submission" date="2018-06" db="EMBL/GenBank/DDBJ databases">
        <title>Pseudomonas jilinensis sp. nov., isolated from the production water of Jilin Oilfield in China.</title>
        <authorList>
            <person name="Wang J."/>
        </authorList>
    </citation>
    <scope>NUCLEOTIDE SEQUENCE [LARGE SCALE GENOMIC DNA]</scope>
    <source>
        <strain evidence="6 7">JS15-10A1</strain>
    </source>
</reference>
<keyword evidence="2 6" id="KW-0808">Transferase</keyword>
<dbReference type="SUPFAM" id="SSF69593">
    <property type="entry name" value="Glycerol-3-phosphate (1)-acyltransferase"/>
    <property type="match status" value="1"/>
</dbReference>
<dbReference type="Pfam" id="PF01553">
    <property type="entry name" value="Acyltransferase"/>
    <property type="match status" value="1"/>
</dbReference>
<dbReference type="Proteomes" id="UP000265745">
    <property type="component" value="Unassembled WGS sequence"/>
</dbReference>
<keyword evidence="4" id="KW-0812">Transmembrane</keyword>
<gene>
    <name evidence="6" type="ORF">C2846_05035</name>
</gene>
<dbReference type="OrthoDB" id="5290997at2"/>
<evidence type="ECO:0000256" key="2">
    <source>
        <dbReference type="ARBA" id="ARBA00022679"/>
    </source>
</evidence>
<sequence length="267" mass="29533">MSMLNLQPVSESATLLRRIGVVLGSVLVTAGYCVDVLARAAVGRLDRARVDRYTRSWAGWMLRLVRMRLSVVGQSPDFNDGRRYLVLCSHASHYDIPASFAALPGSIRMLAKSELYRIPLLGATMRAAEFPSINRHRHDRALADLAKARAMMESGIVLWAAPEGTRSRSGELLPFKKGCFHLALDTEAVIIPVAIRGIHQVLPAKTWRFNLGLPVSVHIGEPIDTTNYSRADIEQLMAQTRQRIEALLGPQVEPVGQRQAQPQPAQL</sequence>
<name>A0A396RYX7_9PSED</name>
<evidence type="ECO:0000256" key="4">
    <source>
        <dbReference type="SAM" id="Phobius"/>
    </source>
</evidence>
<feature type="domain" description="Phospholipid/glycerol acyltransferase" evidence="5">
    <location>
        <begin position="84"/>
        <end position="198"/>
    </location>
</feature>
<protein>
    <submittedName>
        <fullName evidence="6">1-acyl-sn-glycerol-3-phosphate acyltransferase</fullName>
    </submittedName>
</protein>
<proteinExistence type="predicted"/>
<keyword evidence="3 6" id="KW-0012">Acyltransferase</keyword>
<evidence type="ECO:0000256" key="1">
    <source>
        <dbReference type="ARBA" id="ARBA00005189"/>
    </source>
</evidence>
<evidence type="ECO:0000313" key="7">
    <source>
        <dbReference type="Proteomes" id="UP000265745"/>
    </source>
</evidence>
<feature type="transmembrane region" description="Helical" evidence="4">
    <location>
        <begin position="20"/>
        <end position="42"/>
    </location>
</feature>
<dbReference type="GO" id="GO:0006654">
    <property type="term" value="P:phosphatidic acid biosynthetic process"/>
    <property type="evidence" value="ECO:0007669"/>
    <property type="project" value="TreeGrafter"/>
</dbReference>
<evidence type="ECO:0000313" key="6">
    <source>
        <dbReference type="EMBL" id="RHW21834.1"/>
    </source>
</evidence>
<accession>A0A396RYX7</accession>
<dbReference type="CDD" id="cd07989">
    <property type="entry name" value="LPLAT_AGPAT-like"/>
    <property type="match status" value="1"/>
</dbReference>
<dbReference type="AlphaFoldDB" id="A0A396RYX7"/>
<comment type="pathway">
    <text evidence="1">Lipid metabolism.</text>
</comment>
<dbReference type="PANTHER" id="PTHR10434:SF11">
    <property type="entry name" value="1-ACYL-SN-GLYCEROL-3-PHOSPHATE ACYLTRANSFERASE"/>
    <property type="match status" value="1"/>
</dbReference>
<comment type="caution">
    <text evidence="6">The sequence shown here is derived from an EMBL/GenBank/DDBJ whole genome shotgun (WGS) entry which is preliminary data.</text>
</comment>
<dbReference type="EMBL" id="QJSA01000004">
    <property type="protein sequence ID" value="RHW21834.1"/>
    <property type="molecule type" value="Genomic_DNA"/>
</dbReference>
<evidence type="ECO:0000259" key="5">
    <source>
        <dbReference type="SMART" id="SM00563"/>
    </source>
</evidence>
<dbReference type="SMART" id="SM00563">
    <property type="entry name" value="PlsC"/>
    <property type="match status" value="1"/>
</dbReference>
<dbReference type="InterPro" id="IPR002123">
    <property type="entry name" value="Plipid/glycerol_acylTrfase"/>
</dbReference>
<dbReference type="GO" id="GO:0003841">
    <property type="term" value="F:1-acylglycerol-3-phosphate O-acyltransferase activity"/>
    <property type="evidence" value="ECO:0007669"/>
    <property type="project" value="TreeGrafter"/>
</dbReference>
<dbReference type="PANTHER" id="PTHR10434">
    <property type="entry name" value="1-ACYL-SN-GLYCEROL-3-PHOSPHATE ACYLTRANSFERASE"/>
    <property type="match status" value="1"/>
</dbReference>
<organism evidence="6 7">
    <name type="scientific">Pseudomonas jilinensis</name>
    <dbReference type="NCBI Taxonomy" id="2078689"/>
    <lineage>
        <taxon>Bacteria</taxon>
        <taxon>Pseudomonadati</taxon>
        <taxon>Pseudomonadota</taxon>
        <taxon>Gammaproteobacteria</taxon>
        <taxon>Pseudomonadales</taxon>
        <taxon>Pseudomonadaceae</taxon>
        <taxon>Pseudomonas</taxon>
    </lineage>
</organism>
<keyword evidence="4" id="KW-0472">Membrane</keyword>
<keyword evidence="4" id="KW-1133">Transmembrane helix</keyword>
<keyword evidence="7" id="KW-1185">Reference proteome</keyword>
<evidence type="ECO:0000256" key="3">
    <source>
        <dbReference type="ARBA" id="ARBA00023315"/>
    </source>
</evidence>